<reference evidence="1 2" key="1">
    <citation type="submission" date="2016-07" db="EMBL/GenBank/DDBJ databases">
        <title>Draft genome of a psychrotolerant acidophile Acidithiobacillus ferrivorans strain YL15.</title>
        <authorList>
            <person name="Peng T."/>
            <person name="Ma L."/>
            <person name="Nan M."/>
            <person name="An N."/>
            <person name="Wang M."/>
            <person name="Qiu G."/>
            <person name="Zeng W."/>
        </authorList>
    </citation>
    <scope>NUCLEOTIDE SEQUENCE [LARGE SCALE GENOMIC DNA]</scope>
    <source>
        <strain evidence="1 2">YL15</strain>
    </source>
</reference>
<dbReference type="Gene3D" id="3.90.25.10">
    <property type="entry name" value="UDP-galactose 4-epimerase, domain 1"/>
    <property type="match status" value="1"/>
</dbReference>
<dbReference type="AlphaFoldDB" id="A0A1B9BXD3"/>
<name>A0A1B9BXD3_9PROT</name>
<dbReference type="RefSeq" id="WP_065413652.1">
    <property type="nucleotide sequence ID" value="NZ_MASQ01000097.1"/>
</dbReference>
<dbReference type="EMBL" id="MASQ01000097">
    <property type="protein sequence ID" value="OCB02360.1"/>
    <property type="molecule type" value="Genomic_DNA"/>
</dbReference>
<proteinExistence type="predicted"/>
<evidence type="ECO:0000313" key="1">
    <source>
        <dbReference type="EMBL" id="OCB02360.1"/>
    </source>
</evidence>
<comment type="caution">
    <text evidence="1">The sequence shown here is derived from an EMBL/GenBank/DDBJ whole genome shotgun (WGS) entry which is preliminary data.</text>
</comment>
<dbReference type="SUPFAM" id="SSF51735">
    <property type="entry name" value="NAD(P)-binding Rossmann-fold domains"/>
    <property type="match status" value="1"/>
</dbReference>
<accession>A0A1B9BXD3</accession>
<organism evidence="1 2">
    <name type="scientific">Acidithiobacillus ferrivorans</name>
    <dbReference type="NCBI Taxonomy" id="160808"/>
    <lineage>
        <taxon>Bacteria</taxon>
        <taxon>Pseudomonadati</taxon>
        <taxon>Pseudomonadota</taxon>
        <taxon>Acidithiobacillia</taxon>
        <taxon>Acidithiobacillales</taxon>
        <taxon>Acidithiobacillaceae</taxon>
        <taxon>Acidithiobacillus</taxon>
    </lineage>
</organism>
<evidence type="ECO:0000313" key="2">
    <source>
        <dbReference type="Proteomes" id="UP000093129"/>
    </source>
</evidence>
<dbReference type="InterPro" id="IPR036291">
    <property type="entry name" value="NAD(P)-bd_dom_sf"/>
</dbReference>
<protein>
    <recommendedName>
        <fullName evidence="3">UDP-glucose 4-epimerase</fullName>
    </recommendedName>
</protein>
<gene>
    <name evidence="1" type="ORF">BBC27_13605</name>
</gene>
<dbReference type="Proteomes" id="UP000093129">
    <property type="component" value="Unassembled WGS sequence"/>
</dbReference>
<evidence type="ECO:0008006" key="3">
    <source>
        <dbReference type="Google" id="ProtNLM"/>
    </source>
</evidence>
<sequence>MGNGQGFSVQEVIDTARRITDRGISADVQPRRPGDPAVLVADSQKARDTLGWEPNFADLAAIIEHA</sequence>